<sequence length="132" mass="14745">MDTGKGKLTEEKPFTEAENRFTEEKGRGTDFLVPYARSNIDRCKCSQCPVQGDSKCAKDKLQSSGEAMKIMPEGEVPNPEDVPGIYCSTGKATCQDLNFDRQCICSTCEVWKEYGLEEVDPNNHFCHHGRAT</sequence>
<feature type="region of interest" description="Disordered" evidence="1">
    <location>
        <begin position="1"/>
        <end position="25"/>
    </location>
</feature>
<evidence type="ECO:0000313" key="3">
    <source>
        <dbReference type="Proteomes" id="UP000033066"/>
    </source>
</evidence>
<dbReference type="EMBL" id="CP009517">
    <property type="protein sequence ID" value="AKB82376.1"/>
    <property type="molecule type" value="Genomic_DNA"/>
</dbReference>
<gene>
    <name evidence="2" type="ORF">MSBR3_1798</name>
</gene>
<keyword evidence="3" id="KW-1185">Reference proteome</keyword>
<dbReference type="Proteomes" id="UP000033066">
    <property type="component" value="Chromosome"/>
</dbReference>
<name>A0A0E3SKN3_METBA</name>
<dbReference type="PATRIC" id="fig|1434107.4.peg.2315"/>
<evidence type="ECO:0000313" key="2">
    <source>
        <dbReference type="EMBL" id="AKB82376.1"/>
    </source>
</evidence>
<accession>A0A0E3SKN3</accession>
<organism evidence="2 3">
    <name type="scientific">Methanosarcina barkeri 3</name>
    <dbReference type="NCBI Taxonomy" id="1434107"/>
    <lineage>
        <taxon>Archaea</taxon>
        <taxon>Methanobacteriati</taxon>
        <taxon>Methanobacteriota</taxon>
        <taxon>Stenosarchaea group</taxon>
        <taxon>Methanomicrobia</taxon>
        <taxon>Methanosarcinales</taxon>
        <taxon>Methanosarcinaceae</taxon>
        <taxon>Methanosarcina</taxon>
    </lineage>
</organism>
<proteinExistence type="predicted"/>
<dbReference type="HOGENOM" id="CLU_157711_1_0_2"/>
<evidence type="ECO:0008006" key="4">
    <source>
        <dbReference type="Google" id="ProtNLM"/>
    </source>
</evidence>
<dbReference type="GeneID" id="24789353"/>
<protein>
    <recommendedName>
        <fullName evidence="4">DUF2769 domain-containing protein</fullName>
    </recommendedName>
</protein>
<dbReference type="KEGG" id="mbak:MSBR3_1798"/>
<dbReference type="RefSeq" id="WP_080942270.1">
    <property type="nucleotide sequence ID" value="NZ_CP009517.1"/>
</dbReference>
<reference evidence="2" key="1">
    <citation type="submission" date="2014-07" db="EMBL/GenBank/DDBJ databases">
        <title>Methanogenic archaea and the global carbon cycle.</title>
        <authorList>
            <person name="Henriksen J.R."/>
            <person name="Luke J."/>
            <person name="Reinhart S."/>
            <person name="Benedict M.N."/>
            <person name="Youngblut N.D."/>
            <person name="Metcalf M.E."/>
            <person name="Whitaker R.J."/>
            <person name="Metcalf W.W."/>
        </authorList>
    </citation>
    <scope>NUCLEOTIDE SEQUENCE [LARGE SCALE GENOMIC DNA]</scope>
    <source>
        <strain evidence="2">3</strain>
    </source>
</reference>
<dbReference type="OrthoDB" id="71341at2157"/>
<dbReference type="AlphaFoldDB" id="A0A0E3SKN3"/>
<evidence type="ECO:0000256" key="1">
    <source>
        <dbReference type="SAM" id="MobiDB-lite"/>
    </source>
</evidence>